<dbReference type="GO" id="GO:0017061">
    <property type="term" value="F:S-methyl-5-thioadenosine phosphorylase activity"/>
    <property type="evidence" value="ECO:0007669"/>
    <property type="project" value="InterPro"/>
</dbReference>
<dbReference type="Gene3D" id="3.40.50.1580">
    <property type="entry name" value="Nucleoside phosphorylase domain"/>
    <property type="match status" value="1"/>
</dbReference>
<dbReference type="RefSeq" id="WP_044664609.1">
    <property type="nucleotide sequence ID" value="NZ_CDRZ01000101.1"/>
</dbReference>
<dbReference type="OrthoDB" id="1523230at2"/>
<protein>
    <recommendedName>
        <fullName evidence="4">Probable 6-oxopurine nucleoside phosphorylase</fullName>
        <ecNumber evidence="4">2.4.2.1</ecNumber>
    </recommendedName>
    <alternativeName>
        <fullName evidence="4">Purine nucleoside phosphorylase</fullName>
        <shortName evidence="4">PNP</shortName>
    </alternativeName>
</protein>
<feature type="site" description="Important for substrate specificity" evidence="4">
    <location>
        <position position="218"/>
    </location>
</feature>
<comment type="miscellaneous">
    <text evidence="4">Although this enzyme belongs to the family of MTA phosphorylases based on sequence homology, it has been shown that conserved amino acid substitutions in the substrate binding pocket convert the substrate specificity of this enzyme from 6-aminopurines to 6-oxopurines.</text>
</comment>
<evidence type="ECO:0000256" key="2">
    <source>
        <dbReference type="ARBA" id="ARBA00022679"/>
    </source>
</evidence>
<comment type="similarity">
    <text evidence="4">Belongs to the PNP/MTAP phosphorylase family. MTAP subfamily.</text>
</comment>
<feature type="domain" description="Nucleoside phosphorylase" evidence="5">
    <location>
        <begin position="3"/>
        <end position="240"/>
    </location>
</feature>
<feature type="binding site" evidence="4">
    <location>
        <begin position="206"/>
        <end position="208"/>
    </location>
    <ligand>
        <name>substrate</name>
    </ligand>
</feature>
<feature type="binding site" evidence="4">
    <location>
        <position position="183"/>
    </location>
    <ligand>
        <name>phosphate</name>
        <dbReference type="ChEBI" id="CHEBI:43474"/>
    </ligand>
</feature>
<keyword evidence="7" id="KW-1185">Reference proteome</keyword>
<dbReference type="GO" id="GO:0019509">
    <property type="term" value="P:L-methionine salvage from methylthioadenosine"/>
    <property type="evidence" value="ECO:0007669"/>
    <property type="project" value="TreeGrafter"/>
</dbReference>
<dbReference type="InterPro" id="IPR010044">
    <property type="entry name" value="MTAP"/>
</dbReference>
<dbReference type="Proteomes" id="UP000046155">
    <property type="component" value="Unassembled WGS sequence"/>
</dbReference>
<dbReference type="InterPro" id="IPR035994">
    <property type="entry name" value="Nucleoside_phosphorylase_sf"/>
</dbReference>
<name>A0A0B7MEG9_9FIRM</name>
<dbReference type="NCBIfam" id="NF006599">
    <property type="entry name" value="PRK09136.1"/>
    <property type="match status" value="1"/>
</dbReference>
<feature type="binding site" evidence="4">
    <location>
        <position position="9"/>
    </location>
    <ligand>
        <name>phosphate</name>
        <dbReference type="ChEBI" id="CHEBI:43474"/>
    </ligand>
</feature>
<feature type="site" description="Important for substrate specificity" evidence="4">
    <location>
        <position position="164"/>
    </location>
</feature>
<accession>A0A0B7MEG9</accession>
<keyword evidence="3 4" id="KW-0660">Purine salvage</keyword>
<dbReference type="GO" id="GO:0005829">
    <property type="term" value="C:cytosol"/>
    <property type="evidence" value="ECO:0007669"/>
    <property type="project" value="TreeGrafter"/>
</dbReference>
<dbReference type="EMBL" id="CDRZ01000101">
    <property type="protein sequence ID" value="CEO88460.1"/>
    <property type="molecule type" value="Genomic_DNA"/>
</dbReference>
<proteinExistence type="inferred from homology"/>
<dbReference type="HAMAP" id="MF_01963">
    <property type="entry name" value="MTAP"/>
    <property type="match status" value="1"/>
</dbReference>
<feature type="binding site" evidence="4">
    <location>
        <begin position="49"/>
        <end position="50"/>
    </location>
    <ligand>
        <name>phosphate</name>
        <dbReference type="ChEBI" id="CHEBI:43474"/>
    </ligand>
</feature>
<dbReference type="SUPFAM" id="SSF53167">
    <property type="entry name" value="Purine and uridine phosphorylases"/>
    <property type="match status" value="1"/>
</dbReference>
<dbReference type="AlphaFoldDB" id="A0A0B7MEG9"/>
<evidence type="ECO:0000259" key="5">
    <source>
        <dbReference type="Pfam" id="PF01048"/>
    </source>
</evidence>
<evidence type="ECO:0000313" key="7">
    <source>
        <dbReference type="Proteomes" id="UP000046155"/>
    </source>
</evidence>
<dbReference type="CDD" id="cd09010">
    <property type="entry name" value="MTAP_SsMTAPII_like_MTIP"/>
    <property type="match status" value="1"/>
</dbReference>
<gene>
    <name evidence="6" type="ORF">SSCH_190032</name>
</gene>
<sequence length="270" mass="29214">MKTGIIGGTGFYDPGLLENEKELMIATPFGDIQLKSGYYHDQQILFLPRHGEQHSVPPHLVNYRANIWALREAGAGVVLATAAVGSLNLEMQPGEIVLVDQFLDFTKSRPVTFYEGGEDGVLHVDVTNPYCTSVCRHLKETAEGLQIAVHDKGTYVCTEGPRYETAGEIQMFQMLGGDLVGMTSVPEVVLAREAGLCYATLALVTNYAAGISPHPLSHQEVVEVMGRSQAVLRRLIFAAIESLSEERSCTCAGAAAELGSLGMKKNQTTD</sequence>
<reference evidence="7" key="1">
    <citation type="submission" date="2015-01" db="EMBL/GenBank/DDBJ databases">
        <authorList>
            <person name="Manzoor Shahid"/>
            <person name="Zubair Saima"/>
        </authorList>
    </citation>
    <scope>NUCLEOTIDE SEQUENCE [LARGE SCALE GENOMIC DNA]</scope>
    <source>
        <strain evidence="7">Sp3</strain>
    </source>
</reference>
<keyword evidence="2 4" id="KW-0808">Transferase</keyword>
<feature type="binding site" evidence="4">
    <location>
        <position position="182"/>
    </location>
    <ligand>
        <name>substrate</name>
    </ligand>
</feature>
<evidence type="ECO:0000256" key="1">
    <source>
        <dbReference type="ARBA" id="ARBA00022676"/>
    </source>
</evidence>
<evidence type="ECO:0000256" key="3">
    <source>
        <dbReference type="ARBA" id="ARBA00022726"/>
    </source>
</evidence>
<dbReference type="FunFam" id="3.40.50.1580:FF:000012">
    <property type="entry name" value="Probable 6-oxopurine nucleoside phosphorylase"/>
    <property type="match status" value="1"/>
</dbReference>
<comment type="catalytic activity">
    <reaction evidence="4">
        <text>a purine D-ribonucleoside + phosphate = a purine nucleobase + alpha-D-ribose 1-phosphate</text>
        <dbReference type="Rhea" id="RHEA:19805"/>
        <dbReference type="ChEBI" id="CHEBI:26386"/>
        <dbReference type="ChEBI" id="CHEBI:43474"/>
        <dbReference type="ChEBI" id="CHEBI:57720"/>
        <dbReference type="ChEBI" id="CHEBI:142355"/>
        <dbReference type="EC" id="2.4.2.1"/>
    </reaction>
</comment>
<dbReference type="UniPathway" id="UPA00606"/>
<comment type="subunit">
    <text evidence="4">Homohexamer. Dimer of a homotrimer.</text>
</comment>
<evidence type="ECO:0000313" key="6">
    <source>
        <dbReference type="EMBL" id="CEO88460.1"/>
    </source>
</evidence>
<comment type="function">
    <text evidence="4">Purine nucleoside phosphorylase which is highly specific for 6-oxopurine nucleosides. Cleaves guanosine or inosine to respective bases and sugar-1-phosphate molecules. Involved in purine salvage.</text>
</comment>
<dbReference type="InterPro" id="IPR000845">
    <property type="entry name" value="Nucleoside_phosphorylase_d"/>
</dbReference>
<dbReference type="PANTHER" id="PTHR42679">
    <property type="entry name" value="S-METHYL-5'-THIOADENOSINE PHOSPHORYLASE"/>
    <property type="match status" value="1"/>
</dbReference>
<evidence type="ECO:0000256" key="4">
    <source>
        <dbReference type="HAMAP-Rule" id="MF_01963"/>
    </source>
</evidence>
<dbReference type="Pfam" id="PF01048">
    <property type="entry name" value="PNP_UDP_1"/>
    <property type="match status" value="1"/>
</dbReference>
<keyword evidence="1 4" id="KW-0328">Glycosyltransferase</keyword>
<organism evidence="6 7">
    <name type="scientific">Syntrophaceticus schinkii</name>
    <dbReference type="NCBI Taxonomy" id="499207"/>
    <lineage>
        <taxon>Bacteria</taxon>
        <taxon>Bacillati</taxon>
        <taxon>Bacillota</taxon>
        <taxon>Clostridia</taxon>
        <taxon>Thermoanaerobacterales</taxon>
        <taxon>Thermoanaerobacterales Family III. Incertae Sedis</taxon>
        <taxon>Syntrophaceticus</taxon>
    </lineage>
</organism>
<comment type="pathway">
    <text evidence="4">Purine metabolism; purine nucleoside salvage.</text>
</comment>
<dbReference type="GO" id="GO:0006166">
    <property type="term" value="P:purine ribonucleoside salvage"/>
    <property type="evidence" value="ECO:0007669"/>
    <property type="project" value="UniProtKB-UniRule"/>
</dbReference>
<dbReference type="NCBIfam" id="TIGR01694">
    <property type="entry name" value="MTAP"/>
    <property type="match status" value="1"/>
</dbReference>
<dbReference type="EC" id="2.4.2.1" evidence="4"/>
<comment type="caution">
    <text evidence="4">Lacks conserved residue(s) required for the propagation of feature annotation.</text>
</comment>
<dbReference type="PANTHER" id="PTHR42679:SF2">
    <property type="entry name" value="S-METHYL-5'-THIOADENOSINE PHOSPHORYLASE"/>
    <property type="match status" value="1"/>
</dbReference>